<dbReference type="EMBL" id="JAZHGA010000004">
    <property type="protein sequence ID" value="MEM5339549.1"/>
    <property type="molecule type" value="Genomic_DNA"/>
</dbReference>
<dbReference type="GO" id="GO:1904680">
    <property type="term" value="F:peptide transmembrane transporter activity"/>
    <property type="evidence" value="ECO:0007669"/>
    <property type="project" value="TreeGrafter"/>
</dbReference>
<proteinExistence type="inferred from homology"/>
<dbReference type="GO" id="GO:0015833">
    <property type="term" value="P:peptide transport"/>
    <property type="evidence" value="ECO:0007669"/>
    <property type="project" value="TreeGrafter"/>
</dbReference>
<comment type="similarity">
    <text evidence="1">Belongs to the bacterial solute-binding protein 5 family.</text>
</comment>
<dbReference type="SUPFAM" id="SSF53850">
    <property type="entry name" value="Periplasmic binding protein-like II"/>
    <property type="match status" value="1"/>
</dbReference>
<keyword evidence="2" id="KW-0732">Signal</keyword>
<dbReference type="InterPro" id="IPR039424">
    <property type="entry name" value="SBP_5"/>
</dbReference>
<dbReference type="PROSITE" id="PS51318">
    <property type="entry name" value="TAT"/>
    <property type="match status" value="1"/>
</dbReference>
<reference evidence="5 6" key="1">
    <citation type="journal article" date="2018" name="Int. J. Syst. Evol. Microbiol.">
        <title>Paraburkholderia azotifigens sp. nov., a nitrogen-fixing bacterium isolated from paddy soil.</title>
        <authorList>
            <person name="Choi G.M."/>
            <person name="Im W.T."/>
        </authorList>
    </citation>
    <scope>NUCLEOTIDE SEQUENCE [LARGE SCALE GENOMIC DNA]</scope>
    <source>
        <strain evidence="5 6">NF 2-5-3</strain>
    </source>
</reference>
<evidence type="ECO:0000313" key="6">
    <source>
        <dbReference type="Proteomes" id="UP000321776"/>
    </source>
</evidence>
<dbReference type="Gene3D" id="3.40.190.10">
    <property type="entry name" value="Periplasmic binding protein-like II"/>
    <property type="match status" value="1"/>
</dbReference>
<evidence type="ECO:0000313" key="5">
    <source>
        <dbReference type="EMBL" id="TXC80417.1"/>
    </source>
</evidence>
<dbReference type="Gene3D" id="3.10.105.10">
    <property type="entry name" value="Dipeptide-binding Protein, Domain 3"/>
    <property type="match status" value="1"/>
</dbReference>
<dbReference type="CDD" id="cd08517">
    <property type="entry name" value="PBP2_NikA_DppA_OppA_like_13"/>
    <property type="match status" value="1"/>
</dbReference>
<dbReference type="PIRSF" id="PIRSF002741">
    <property type="entry name" value="MppA"/>
    <property type="match status" value="1"/>
</dbReference>
<evidence type="ECO:0000256" key="1">
    <source>
        <dbReference type="ARBA" id="ARBA00005695"/>
    </source>
</evidence>
<dbReference type="Pfam" id="PF00496">
    <property type="entry name" value="SBP_bac_5"/>
    <property type="match status" value="1"/>
</dbReference>
<gene>
    <name evidence="5" type="ORF">FRZ40_39770</name>
    <name evidence="4" type="ORF">V4C56_07855</name>
</gene>
<dbReference type="GO" id="GO:0043190">
    <property type="term" value="C:ATP-binding cassette (ABC) transporter complex"/>
    <property type="evidence" value="ECO:0007669"/>
    <property type="project" value="InterPro"/>
</dbReference>
<comment type="caution">
    <text evidence="5">The sequence shown here is derived from an EMBL/GenBank/DDBJ whole genome shotgun (WGS) entry which is preliminary data.</text>
</comment>
<dbReference type="EMBL" id="VOQS01000005">
    <property type="protein sequence ID" value="TXC80417.1"/>
    <property type="molecule type" value="Genomic_DNA"/>
</dbReference>
<protein>
    <submittedName>
        <fullName evidence="5">ABC transporter substrate-binding protein</fullName>
    </submittedName>
</protein>
<dbReference type="RefSeq" id="WP_028365921.1">
    <property type="nucleotide sequence ID" value="NZ_JAZHFZ010000004.1"/>
</dbReference>
<dbReference type="PANTHER" id="PTHR30290:SF38">
    <property type="entry name" value="D,D-DIPEPTIDE-BINDING PERIPLASMIC PROTEIN DDPA-RELATED"/>
    <property type="match status" value="1"/>
</dbReference>
<reference evidence="4 7" key="3">
    <citation type="submission" date="2024-01" db="EMBL/GenBank/DDBJ databases">
        <title>The diversity of rhizobia nodulating Mimosa spp. in eleven states of Brazil covering several biomes is determined by host plant, location, and edaphic factors.</title>
        <authorList>
            <person name="Rouws L."/>
            <person name="Barauna A."/>
            <person name="Beukes C."/>
            <person name="De Faria S.M."/>
            <person name="Gross E."/>
            <person name="Dos Reis Junior F.B."/>
            <person name="Simon M."/>
            <person name="Maluk M."/>
            <person name="Odee D.W."/>
            <person name="Kenicer G."/>
            <person name="Young J.P.W."/>
            <person name="Reis V.M."/>
            <person name="Zilli J."/>
            <person name="James E.K."/>
        </authorList>
    </citation>
    <scope>NUCLEOTIDE SEQUENCE [LARGE SCALE GENOMIC DNA]</scope>
    <source>
        <strain evidence="4 7">JPY530</strain>
    </source>
</reference>
<dbReference type="GO" id="GO:0030288">
    <property type="term" value="C:outer membrane-bounded periplasmic space"/>
    <property type="evidence" value="ECO:0007669"/>
    <property type="project" value="UniProtKB-ARBA"/>
</dbReference>
<organism evidence="5 6">
    <name type="scientific">Paraburkholderia azotifigens</name>
    <dbReference type="NCBI Taxonomy" id="2057004"/>
    <lineage>
        <taxon>Bacteria</taxon>
        <taxon>Pseudomonadati</taxon>
        <taxon>Pseudomonadota</taxon>
        <taxon>Betaproteobacteria</taxon>
        <taxon>Burkholderiales</taxon>
        <taxon>Burkholderiaceae</taxon>
        <taxon>Paraburkholderia</taxon>
    </lineage>
</organism>
<accession>A0A5C6V5K8</accession>
<keyword evidence="7" id="KW-1185">Reference proteome</keyword>
<evidence type="ECO:0000259" key="3">
    <source>
        <dbReference type="Pfam" id="PF00496"/>
    </source>
</evidence>
<dbReference type="InterPro" id="IPR000914">
    <property type="entry name" value="SBP_5_dom"/>
</dbReference>
<evidence type="ECO:0000313" key="7">
    <source>
        <dbReference type="Proteomes" id="UP001481677"/>
    </source>
</evidence>
<dbReference type="InterPro" id="IPR030678">
    <property type="entry name" value="Peptide/Ni-bd"/>
</dbReference>
<feature type="domain" description="Solute-binding protein family 5" evidence="3">
    <location>
        <begin position="83"/>
        <end position="449"/>
    </location>
</feature>
<sequence>MPRIDRRQFLALAGTLAAAAPLPYGVPYAFGATPPAPRRGGVLTLLVDPEPPTLLSIANTAGSTVKTSAKTNEGLLKYGFDLQPQPQLATAWQVSSDGLQYRFTLRRGVKWHDGQPFTSADVAFSIGLLKEVHPRGRGTFANVTEVRTPDDATAIVILSKPSPYLLRAFDSAESPIVPKHLYRDTELQKIAAHPNNNAPIGTGPFRFKEWVRGSHVIYERNPDYWDAGKPYIDRLIVKFIPDPAARAAAFESGTVDLGGESPVPLSDLARLRDNPTLTFDTRGYEYSITQTRIEFNLDHPILGKLPVRQAIAHALDRKVIRNTIWYGYANDSPTPIAPGSPFHDPRPTPYPYDPKKAEALLDAAGYPRRADGKRFALVHDFLPYGDGFKRVADYLKTALARVGIDVTIRAQDFPTYIRRVYTERDFEFTNNSMGNFFDPTAGVQRLYWSQNFKRGVPFSNGSHYTNADVDRLLEAAAVESDTAKRRELFARFQQIVEDELPDINLVSLKQVTIANSRVQDHTTTASGLNGTLADVWLRA</sequence>
<dbReference type="AlphaFoldDB" id="A0A5C6V5K8"/>
<reference evidence="5" key="2">
    <citation type="submission" date="2019-08" db="EMBL/GenBank/DDBJ databases">
        <authorList>
            <person name="Im W.-T."/>
        </authorList>
    </citation>
    <scope>NUCLEOTIDE SEQUENCE</scope>
    <source>
        <strain evidence="5">NF 2-5-3</strain>
    </source>
</reference>
<dbReference type="PANTHER" id="PTHR30290">
    <property type="entry name" value="PERIPLASMIC BINDING COMPONENT OF ABC TRANSPORTER"/>
    <property type="match status" value="1"/>
</dbReference>
<dbReference type="Proteomes" id="UP000321776">
    <property type="component" value="Unassembled WGS sequence"/>
</dbReference>
<dbReference type="InterPro" id="IPR006311">
    <property type="entry name" value="TAT_signal"/>
</dbReference>
<evidence type="ECO:0000256" key="2">
    <source>
        <dbReference type="ARBA" id="ARBA00022729"/>
    </source>
</evidence>
<evidence type="ECO:0000313" key="4">
    <source>
        <dbReference type="EMBL" id="MEM5339549.1"/>
    </source>
</evidence>
<dbReference type="Proteomes" id="UP001481677">
    <property type="component" value="Unassembled WGS sequence"/>
</dbReference>
<name>A0A5C6V5K8_9BURK</name>